<dbReference type="STRING" id="364199.SAMN04489858_10414"/>
<proteinExistence type="inferred from homology"/>
<dbReference type="RefSeq" id="WP_090733585.1">
    <property type="nucleotide sequence ID" value="NZ_FOHO01000004.1"/>
</dbReference>
<dbReference type="InterPro" id="IPR005064">
    <property type="entry name" value="BUG"/>
</dbReference>
<dbReference type="Gene3D" id="3.40.190.10">
    <property type="entry name" value="Periplasmic binding protein-like II"/>
    <property type="match status" value="1"/>
</dbReference>
<dbReference type="Gene3D" id="3.40.190.150">
    <property type="entry name" value="Bordetella uptake gene, domain 1"/>
    <property type="match status" value="1"/>
</dbReference>
<dbReference type="EMBL" id="FOHO01000004">
    <property type="protein sequence ID" value="SET27426.1"/>
    <property type="molecule type" value="Genomic_DNA"/>
</dbReference>
<evidence type="ECO:0000256" key="1">
    <source>
        <dbReference type="ARBA" id="ARBA00006987"/>
    </source>
</evidence>
<keyword evidence="3" id="KW-0675">Receptor</keyword>
<dbReference type="PANTHER" id="PTHR42928:SF5">
    <property type="entry name" value="BLR1237 PROTEIN"/>
    <property type="match status" value="1"/>
</dbReference>
<gene>
    <name evidence="3" type="ORF">SAMN04489858_10414</name>
</gene>
<dbReference type="SUPFAM" id="SSF53850">
    <property type="entry name" value="Periplasmic binding protein-like II"/>
    <property type="match status" value="1"/>
</dbReference>
<evidence type="ECO:0000313" key="3">
    <source>
        <dbReference type="EMBL" id="SET27426.1"/>
    </source>
</evidence>
<feature type="chain" id="PRO_5011692382" evidence="2">
    <location>
        <begin position="21"/>
        <end position="313"/>
    </location>
</feature>
<name>A0A1I0D5K2_9RHOB</name>
<dbReference type="AlphaFoldDB" id="A0A1I0D5K2"/>
<evidence type="ECO:0000256" key="2">
    <source>
        <dbReference type="SAM" id="SignalP"/>
    </source>
</evidence>
<dbReference type="InterPro" id="IPR042100">
    <property type="entry name" value="Bug_dom1"/>
</dbReference>
<accession>A0A1I0D5K2</accession>
<protein>
    <submittedName>
        <fullName evidence="3">Tripartite-type tricarboxylate transporter, receptor component TctC</fullName>
    </submittedName>
</protein>
<keyword evidence="2" id="KW-0732">Signal</keyword>
<keyword evidence="4" id="KW-1185">Reference proteome</keyword>
<evidence type="ECO:0000313" key="4">
    <source>
        <dbReference type="Proteomes" id="UP000199180"/>
    </source>
</evidence>
<feature type="signal peptide" evidence="2">
    <location>
        <begin position="1"/>
        <end position="20"/>
    </location>
</feature>
<dbReference type="Pfam" id="PF03401">
    <property type="entry name" value="TctC"/>
    <property type="match status" value="1"/>
</dbReference>
<organism evidence="3 4">
    <name type="scientific">Paracoccus homiensis</name>
    <dbReference type="NCBI Taxonomy" id="364199"/>
    <lineage>
        <taxon>Bacteria</taxon>
        <taxon>Pseudomonadati</taxon>
        <taxon>Pseudomonadota</taxon>
        <taxon>Alphaproteobacteria</taxon>
        <taxon>Rhodobacterales</taxon>
        <taxon>Paracoccaceae</taxon>
        <taxon>Paracoccus</taxon>
    </lineage>
</organism>
<dbReference type="PANTHER" id="PTHR42928">
    <property type="entry name" value="TRICARBOXYLATE-BINDING PROTEIN"/>
    <property type="match status" value="1"/>
</dbReference>
<reference evidence="3 4" key="1">
    <citation type="submission" date="2016-10" db="EMBL/GenBank/DDBJ databases">
        <authorList>
            <person name="de Groot N.N."/>
        </authorList>
    </citation>
    <scope>NUCLEOTIDE SEQUENCE [LARGE SCALE GENOMIC DNA]</scope>
    <source>
        <strain evidence="3 4">DSM 17862</strain>
    </source>
</reference>
<dbReference type="OrthoDB" id="7246401at2"/>
<sequence length="313" mass="32376">MKNIGFAAVAALLSVGAAHAEWAPDGPIKVLIGFKAGGGADSLARLLAEDIQAREGWNLIPVNVDGSGGAIMARELKDARPDGLTIGVGITDTFGYGLLAVRDPGYAADDFDFLATIAGTQIAVVAKADRGWQNLGDVIQDARNGKTISFGAMTPRLADGAYYIGKANDVDFSIVSNFSGGQDVLNAISAGDVDIGWVAGPQKAGVQSGDLVNLANGEDLPLEMSPDAQKLGDLGVDFHFGTTFLALAPADLPADAKAALSDAIIGAVEDPDSKVSTFIQRLFVPKTMGADAARDYVDAERQDAQNLLDATAE</sequence>
<dbReference type="Proteomes" id="UP000199180">
    <property type="component" value="Unassembled WGS sequence"/>
</dbReference>
<comment type="similarity">
    <text evidence="1">Belongs to the UPF0065 (bug) family.</text>
</comment>